<evidence type="ECO:0000313" key="3">
    <source>
        <dbReference type="EMBL" id="VFK20711.1"/>
    </source>
</evidence>
<dbReference type="EMBL" id="CAADFK010000222">
    <property type="protein sequence ID" value="VFK20711.1"/>
    <property type="molecule type" value="Genomic_DNA"/>
</dbReference>
<accession>A0A450WUH8</accession>
<dbReference type="PRINTS" id="PR00081">
    <property type="entry name" value="GDHRDH"/>
</dbReference>
<dbReference type="FunFam" id="3.40.50.720:FF:000084">
    <property type="entry name" value="Short-chain dehydrogenase reductase"/>
    <property type="match status" value="1"/>
</dbReference>
<protein>
    <submittedName>
        <fullName evidence="3">L-fucose dehydrogenase</fullName>
    </submittedName>
</protein>
<dbReference type="Pfam" id="PF13561">
    <property type="entry name" value="adh_short_C2"/>
    <property type="match status" value="1"/>
</dbReference>
<dbReference type="CDD" id="cd05233">
    <property type="entry name" value="SDR_c"/>
    <property type="match status" value="1"/>
</dbReference>
<dbReference type="PROSITE" id="PS00061">
    <property type="entry name" value="ADH_SHORT"/>
    <property type="match status" value="1"/>
</dbReference>
<dbReference type="InterPro" id="IPR020904">
    <property type="entry name" value="Sc_DH/Rdtase_CS"/>
</dbReference>
<keyword evidence="2" id="KW-0560">Oxidoreductase</keyword>
<dbReference type="InterPro" id="IPR036291">
    <property type="entry name" value="NAD(P)-bd_dom_sf"/>
</dbReference>
<evidence type="ECO:0000256" key="1">
    <source>
        <dbReference type="ARBA" id="ARBA00006484"/>
    </source>
</evidence>
<gene>
    <name evidence="3" type="ORF">BECKLPF1236B_GA0070989_12223</name>
</gene>
<organism evidence="3">
    <name type="scientific">Candidatus Kentrum sp. LPFa</name>
    <dbReference type="NCBI Taxonomy" id="2126335"/>
    <lineage>
        <taxon>Bacteria</taxon>
        <taxon>Pseudomonadati</taxon>
        <taxon>Pseudomonadota</taxon>
        <taxon>Gammaproteobacteria</taxon>
        <taxon>Candidatus Kentrum</taxon>
    </lineage>
</organism>
<dbReference type="SUPFAM" id="SSF51735">
    <property type="entry name" value="NAD(P)-binding Rossmann-fold domains"/>
    <property type="match status" value="1"/>
</dbReference>
<dbReference type="GO" id="GO:0016491">
    <property type="term" value="F:oxidoreductase activity"/>
    <property type="evidence" value="ECO:0007669"/>
    <property type="project" value="UniProtKB-KW"/>
</dbReference>
<dbReference type="AlphaFoldDB" id="A0A450WUH8"/>
<reference evidence="3" key="1">
    <citation type="submission" date="2019-02" db="EMBL/GenBank/DDBJ databases">
        <authorList>
            <person name="Gruber-Vodicka R. H."/>
            <person name="Seah K. B. B."/>
        </authorList>
    </citation>
    <scope>NUCLEOTIDE SEQUENCE</scope>
    <source>
        <strain evidence="3">BECK_S313</strain>
    </source>
</reference>
<dbReference type="PANTHER" id="PTHR24321">
    <property type="entry name" value="DEHYDROGENASES, SHORT CHAIN"/>
    <property type="match status" value="1"/>
</dbReference>
<comment type="similarity">
    <text evidence="1">Belongs to the short-chain dehydrogenases/reductases (SDR) family.</text>
</comment>
<sequence length="251" mass="27063">MNLNLQGKHIIISGGAKGIGAVTARLFLEEGAIPIILDSDEEAGNRLIGDLKSGEFIGLDLRDGGKCERAIASVIGEYGSIHVLVNNAGTNDVVGLTASREEFVASLDQNLVHYFTLTKLCWDSLKQSKGTVVNISSKVALVGQGNTSGYVAAKGAILALTREWAVEGLAHDIRVNAVLPAEVYTEMYEEWLNKFDNPTELKAHMESKVPLGKRMTTPEEIAKTILYLASDMSSHTTGEFLSPDGGYVQIR</sequence>
<dbReference type="InterPro" id="IPR002347">
    <property type="entry name" value="SDR_fam"/>
</dbReference>
<dbReference type="PANTHER" id="PTHR24321:SF8">
    <property type="entry name" value="ESTRADIOL 17-BETA-DEHYDROGENASE 8-RELATED"/>
    <property type="match status" value="1"/>
</dbReference>
<evidence type="ECO:0000256" key="2">
    <source>
        <dbReference type="ARBA" id="ARBA00023002"/>
    </source>
</evidence>
<proteinExistence type="inferred from homology"/>
<name>A0A450WUH8_9GAMM</name>
<dbReference type="Gene3D" id="3.40.50.720">
    <property type="entry name" value="NAD(P)-binding Rossmann-like Domain"/>
    <property type="match status" value="1"/>
</dbReference>
<dbReference type="PRINTS" id="PR00080">
    <property type="entry name" value="SDRFAMILY"/>
</dbReference>
<dbReference type="NCBIfam" id="NF006384">
    <property type="entry name" value="PRK08628.1"/>
    <property type="match status" value="1"/>
</dbReference>